<protein>
    <submittedName>
        <fullName evidence="1">Uncharacterized protein</fullName>
    </submittedName>
</protein>
<proteinExistence type="predicted"/>
<organism evidence="1 2">
    <name type="scientific">Escherichia phage vB_EcoS_NBD2</name>
    <dbReference type="NCBI Taxonomy" id="1852563"/>
    <lineage>
        <taxon>Viruses</taxon>
        <taxon>Duplodnaviria</taxon>
        <taxon>Heunggongvirae</taxon>
        <taxon>Uroviricota</taxon>
        <taxon>Caudoviricetes</taxon>
        <taxon>Drexlerviridae</taxon>
        <taxon>Vilniusvirus</taxon>
        <taxon>Vilniusvirus NBD2</taxon>
    </lineage>
</organism>
<dbReference type="Proteomes" id="UP000202254">
    <property type="component" value="Segment"/>
</dbReference>
<dbReference type="EMBL" id="KX130668">
    <property type="protein sequence ID" value="ANM45917.1"/>
    <property type="molecule type" value="Genomic_DNA"/>
</dbReference>
<dbReference type="RefSeq" id="YP_009284699.1">
    <property type="nucleotide sequence ID" value="NC_031050.1"/>
</dbReference>
<dbReference type="KEGG" id="vg:29079505"/>
<evidence type="ECO:0000313" key="1">
    <source>
        <dbReference type="EMBL" id="ANM45917.1"/>
    </source>
</evidence>
<accession>A0A192Y8F9</accession>
<evidence type="ECO:0000313" key="2">
    <source>
        <dbReference type="Proteomes" id="UP000202254"/>
    </source>
</evidence>
<keyword evidence="2" id="KW-1185">Reference proteome</keyword>
<dbReference type="OrthoDB" id="11942at10239"/>
<reference evidence="1 2" key="1">
    <citation type="submission" date="2016-04" db="EMBL/GenBank/DDBJ databases">
        <title>Complete Genome of E. coli phage vB_EcoS_NBD2.</title>
        <authorList>
            <person name="Truncaite L."/>
            <person name="Kaliniene L."/>
            <person name="Zajanckauskaite A."/>
            <person name="Meskys R."/>
        </authorList>
    </citation>
    <scope>NUCLEOTIDE SEQUENCE [LARGE SCALE GENOMIC DNA]</scope>
</reference>
<dbReference type="GeneID" id="29079505"/>
<gene>
    <name evidence="1" type="ORF">NBD2_75</name>
</gene>
<sequence>MEALFSLLWLGWLLDSSQLFTSRSYKDLIMKTIKLKVTETSTKSFAANTLIKARIDDEGNISTGTGKSKVFLSVGVSGEIFGANGDGSVFARFVELKTKTLKCMALDHKNPVKKSFTVGKRYQVETGRALGGVAGYIFDNDGCRWSLYREEVGFSIADGTTFEAKYL</sequence>
<name>A0A192Y8F9_9CAUD</name>